<reference evidence="2 3" key="3">
    <citation type="journal article" date="2013" name="Rice">
        <title>Improvement of the Oryza sativa Nipponbare reference genome using next generation sequence and optical map data.</title>
        <authorList>
            <person name="Kawahara Y."/>
            <person name="de la Bastide M."/>
            <person name="Hamilton J.P."/>
            <person name="Kanamori H."/>
            <person name="McCombie W.R."/>
            <person name="Ouyang S."/>
            <person name="Schwartz D.C."/>
            <person name="Tanaka T."/>
            <person name="Wu J."/>
            <person name="Zhou S."/>
            <person name="Childs K.L."/>
            <person name="Davidson R.M."/>
            <person name="Lin H."/>
            <person name="Quesada-Ocampo L."/>
            <person name="Vaillancourt B."/>
            <person name="Sakai H."/>
            <person name="Lee S.S."/>
            <person name="Kim J."/>
            <person name="Numa H."/>
            <person name="Itoh T."/>
            <person name="Buell C.R."/>
            <person name="Matsumoto T."/>
        </authorList>
    </citation>
    <scope>NUCLEOTIDE SEQUENCE [LARGE SCALE GENOMIC DNA]</scope>
    <source>
        <strain evidence="3">cv. Nipponbare</strain>
    </source>
</reference>
<reference evidence="2 3" key="2">
    <citation type="journal article" date="2013" name="Plant Cell Physiol.">
        <title>Rice Annotation Project Database (RAP-DB): an integrative and interactive database for rice genomics.</title>
        <authorList>
            <person name="Sakai H."/>
            <person name="Lee S.S."/>
            <person name="Tanaka T."/>
            <person name="Numa H."/>
            <person name="Kim J."/>
            <person name="Kawahara Y."/>
            <person name="Wakimoto H."/>
            <person name="Yang C.C."/>
            <person name="Iwamoto M."/>
            <person name="Abe T."/>
            <person name="Yamada Y."/>
            <person name="Muto A."/>
            <person name="Inokuchi H."/>
            <person name="Ikemura T."/>
            <person name="Matsumoto T."/>
            <person name="Sasaki T."/>
            <person name="Itoh T."/>
        </authorList>
    </citation>
    <scope>NUCLEOTIDE SEQUENCE [LARGE SCALE GENOMIC DNA]</scope>
    <source>
        <strain evidence="3">cv. Nipponbare</strain>
    </source>
</reference>
<dbReference type="Proteomes" id="UP000059680">
    <property type="component" value="Chromosome 10"/>
</dbReference>
<dbReference type="EMBL" id="AP014966">
    <property type="protein sequence ID" value="BAT11033.1"/>
    <property type="molecule type" value="Genomic_DNA"/>
</dbReference>
<reference evidence="3" key="1">
    <citation type="journal article" date="2005" name="Nature">
        <title>The map-based sequence of the rice genome.</title>
        <authorList>
            <consortium name="International rice genome sequencing project (IRGSP)"/>
            <person name="Matsumoto T."/>
            <person name="Wu J."/>
            <person name="Kanamori H."/>
            <person name="Katayose Y."/>
            <person name="Fujisawa M."/>
            <person name="Namiki N."/>
            <person name="Mizuno H."/>
            <person name="Yamamoto K."/>
            <person name="Antonio B.A."/>
            <person name="Baba T."/>
            <person name="Sakata K."/>
            <person name="Nagamura Y."/>
            <person name="Aoki H."/>
            <person name="Arikawa K."/>
            <person name="Arita K."/>
            <person name="Bito T."/>
            <person name="Chiden Y."/>
            <person name="Fujitsuka N."/>
            <person name="Fukunaka R."/>
            <person name="Hamada M."/>
            <person name="Harada C."/>
            <person name="Hayashi A."/>
            <person name="Hijishita S."/>
            <person name="Honda M."/>
            <person name="Hosokawa S."/>
            <person name="Ichikawa Y."/>
            <person name="Idonuma A."/>
            <person name="Iijima M."/>
            <person name="Ikeda M."/>
            <person name="Ikeno M."/>
            <person name="Ito K."/>
            <person name="Ito S."/>
            <person name="Ito T."/>
            <person name="Ito Y."/>
            <person name="Ito Y."/>
            <person name="Iwabuchi A."/>
            <person name="Kamiya K."/>
            <person name="Karasawa W."/>
            <person name="Kurita K."/>
            <person name="Katagiri S."/>
            <person name="Kikuta A."/>
            <person name="Kobayashi H."/>
            <person name="Kobayashi N."/>
            <person name="Machita K."/>
            <person name="Maehara T."/>
            <person name="Masukawa M."/>
            <person name="Mizubayashi T."/>
            <person name="Mukai Y."/>
            <person name="Nagasaki H."/>
            <person name="Nagata Y."/>
            <person name="Naito S."/>
            <person name="Nakashima M."/>
            <person name="Nakama Y."/>
            <person name="Nakamichi Y."/>
            <person name="Nakamura M."/>
            <person name="Meguro A."/>
            <person name="Negishi M."/>
            <person name="Ohta I."/>
            <person name="Ohta T."/>
            <person name="Okamoto M."/>
            <person name="Ono N."/>
            <person name="Saji S."/>
            <person name="Sakaguchi M."/>
            <person name="Sakai K."/>
            <person name="Shibata M."/>
            <person name="Shimokawa T."/>
            <person name="Song J."/>
            <person name="Takazaki Y."/>
            <person name="Terasawa K."/>
            <person name="Tsugane M."/>
            <person name="Tsuji K."/>
            <person name="Ueda S."/>
            <person name="Waki K."/>
            <person name="Yamagata H."/>
            <person name="Yamamoto M."/>
            <person name="Yamamoto S."/>
            <person name="Yamane H."/>
            <person name="Yoshiki S."/>
            <person name="Yoshihara R."/>
            <person name="Yukawa K."/>
            <person name="Zhong H."/>
            <person name="Yano M."/>
            <person name="Yuan Q."/>
            <person name="Ouyang S."/>
            <person name="Liu J."/>
            <person name="Jones K.M."/>
            <person name="Gansberger K."/>
            <person name="Moffat K."/>
            <person name="Hill J."/>
            <person name="Bera J."/>
            <person name="Fadrosh D."/>
            <person name="Jin S."/>
            <person name="Johri S."/>
            <person name="Kim M."/>
            <person name="Overton L."/>
            <person name="Reardon M."/>
            <person name="Tsitrin T."/>
            <person name="Vuong H."/>
            <person name="Weaver B."/>
            <person name="Ciecko A."/>
            <person name="Tallon L."/>
            <person name="Jackson J."/>
            <person name="Pai G."/>
            <person name="Aken S.V."/>
            <person name="Utterback T."/>
            <person name="Reidmuller S."/>
            <person name="Feldblyum T."/>
            <person name="Hsiao J."/>
            <person name="Zismann V."/>
            <person name="Iobst S."/>
            <person name="de Vazeille A.R."/>
            <person name="Buell C.R."/>
            <person name="Ying K."/>
            <person name="Li Y."/>
            <person name="Lu T."/>
            <person name="Huang Y."/>
            <person name="Zhao Q."/>
            <person name="Feng Q."/>
            <person name="Zhang L."/>
            <person name="Zhu J."/>
            <person name="Weng Q."/>
            <person name="Mu J."/>
            <person name="Lu Y."/>
            <person name="Fan D."/>
            <person name="Liu Y."/>
            <person name="Guan J."/>
            <person name="Zhang Y."/>
            <person name="Yu S."/>
            <person name="Liu X."/>
            <person name="Zhang Y."/>
            <person name="Hong G."/>
            <person name="Han B."/>
            <person name="Choisne N."/>
            <person name="Demange N."/>
            <person name="Orjeda G."/>
            <person name="Samain S."/>
            <person name="Cattolico L."/>
            <person name="Pelletier E."/>
            <person name="Couloux A."/>
            <person name="Segurens B."/>
            <person name="Wincker P."/>
            <person name="D'Hont A."/>
            <person name="Scarpelli C."/>
            <person name="Weissenbach J."/>
            <person name="Salanoubat M."/>
            <person name="Quetier F."/>
            <person name="Yu Y."/>
            <person name="Kim H.R."/>
            <person name="Rambo T."/>
            <person name="Currie J."/>
            <person name="Collura K."/>
            <person name="Luo M."/>
            <person name="Yang T."/>
            <person name="Ammiraju J.S.S."/>
            <person name="Engler F."/>
            <person name="Soderlund C."/>
            <person name="Wing R.A."/>
            <person name="Palmer L.E."/>
            <person name="de la Bastide M."/>
            <person name="Spiegel L."/>
            <person name="Nascimento L."/>
            <person name="Zutavern T."/>
            <person name="O'Shaughnessy A."/>
            <person name="Dike S."/>
            <person name="Dedhia N."/>
            <person name="Preston R."/>
            <person name="Balija V."/>
            <person name="McCombie W.R."/>
            <person name="Chow T."/>
            <person name="Chen H."/>
            <person name="Chung M."/>
            <person name="Chen C."/>
            <person name="Shaw J."/>
            <person name="Wu H."/>
            <person name="Hsiao K."/>
            <person name="Chao Y."/>
            <person name="Chu M."/>
            <person name="Cheng C."/>
            <person name="Hour A."/>
            <person name="Lee P."/>
            <person name="Lin S."/>
            <person name="Lin Y."/>
            <person name="Liou J."/>
            <person name="Liu S."/>
            <person name="Hsing Y."/>
            <person name="Raghuvanshi S."/>
            <person name="Mohanty A."/>
            <person name="Bharti A.K."/>
            <person name="Gaur A."/>
            <person name="Gupta V."/>
            <person name="Kumar D."/>
            <person name="Ravi V."/>
            <person name="Vij S."/>
            <person name="Kapur A."/>
            <person name="Khurana P."/>
            <person name="Khurana P."/>
            <person name="Khurana J.P."/>
            <person name="Tyagi A.K."/>
            <person name="Gaikwad K."/>
            <person name="Singh A."/>
            <person name="Dalal V."/>
            <person name="Srivastava S."/>
            <person name="Dixit A."/>
            <person name="Pal A.K."/>
            <person name="Ghazi I.A."/>
            <person name="Yadav M."/>
            <person name="Pandit A."/>
            <person name="Bhargava A."/>
            <person name="Sureshbabu K."/>
            <person name="Batra K."/>
            <person name="Sharma T.R."/>
            <person name="Mohapatra T."/>
            <person name="Singh N.K."/>
            <person name="Messing J."/>
            <person name="Nelson A.B."/>
            <person name="Fuks G."/>
            <person name="Kavchok S."/>
            <person name="Keizer G."/>
            <person name="Linton E."/>
            <person name="Llaca V."/>
            <person name="Song R."/>
            <person name="Tanyolac B."/>
            <person name="Young S."/>
            <person name="Ho-Il K."/>
            <person name="Hahn J.H."/>
            <person name="Sangsakoo G."/>
            <person name="Vanavichit A."/>
            <person name="de Mattos Luiz.A.T."/>
            <person name="Zimmer P.D."/>
            <person name="Malone G."/>
            <person name="Dellagostin O."/>
            <person name="de Oliveira A.C."/>
            <person name="Bevan M."/>
            <person name="Bancroft I."/>
            <person name="Minx P."/>
            <person name="Cordum H."/>
            <person name="Wilson R."/>
            <person name="Cheng Z."/>
            <person name="Jin W."/>
            <person name="Jiang J."/>
            <person name="Leong S.A."/>
            <person name="Iwama H."/>
            <person name="Gojobori T."/>
            <person name="Itoh T."/>
            <person name="Niimura Y."/>
            <person name="Fujii Y."/>
            <person name="Habara T."/>
            <person name="Sakai H."/>
            <person name="Sato Y."/>
            <person name="Wilson G."/>
            <person name="Kumar K."/>
            <person name="McCouch S."/>
            <person name="Juretic N."/>
            <person name="Hoen D."/>
            <person name="Wright S."/>
            <person name="Bruskiewich R."/>
            <person name="Bureau T."/>
            <person name="Miyao A."/>
            <person name="Hirochika H."/>
            <person name="Nishikawa T."/>
            <person name="Kadowaki K."/>
            <person name="Sugiura M."/>
            <person name="Burr B."/>
            <person name="Sasaki T."/>
        </authorList>
    </citation>
    <scope>NUCLEOTIDE SEQUENCE [LARGE SCALE GENOMIC DNA]</scope>
    <source>
        <strain evidence="3">cv. Nipponbare</strain>
    </source>
</reference>
<evidence type="ECO:0000256" key="1">
    <source>
        <dbReference type="SAM" id="MobiDB-lite"/>
    </source>
</evidence>
<dbReference type="PaxDb" id="39947-A0A0P0XV34"/>
<dbReference type="Gramene" id="Os10t0439986-00">
    <property type="protein sequence ID" value="Os10t0439986-00"/>
    <property type="gene ID" value="Os10g0439986"/>
</dbReference>
<keyword evidence="3" id="KW-1185">Reference proteome</keyword>
<dbReference type="InParanoid" id="A0A0P0XV34"/>
<proteinExistence type="predicted"/>
<sequence length="310" mass="33756">MSSAIVQFRVVLDVSLPAENMFCSDFKQHHGFVCDWDRCVAFLLQPQQHVQKALVSGRRRLVVGAGAGAGAPLLDLLPFLDDLLQDALHLLAGSESLPRRRAEHPRQLARREDVGDGEPRRLVQRGAEGVEELVAVPAPAPADAAPHHDVVDELGHPRGEVHGLAGGGGGRQVAHEARHLLLADAPERPHPRRGQQPLRAELPQLPPPLAVGREGEVPAAEVDRGDGGADVAVGEREVLAPEDVPRRLRRRHDHRGKLAEPDLHEVAPVLLGERAHRAVDGVAPHEVVDAADHRQRPWPRRQVEPWLGGI</sequence>
<feature type="region of interest" description="Disordered" evidence="1">
    <location>
        <begin position="186"/>
        <end position="228"/>
    </location>
</feature>
<evidence type="ECO:0000313" key="3">
    <source>
        <dbReference type="Proteomes" id="UP000059680"/>
    </source>
</evidence>
<dbReference type="FunCoup" id="A0A0P0XV34">
    <property type="interactions" value="16"/>
</dbReference>
<dbReference type="AlphaFoldDB" id="A0A0P0XV34"/>
<organism evidence="2 3">
    <name type="scientific">Oryza sativa subsp. japonica</name>
    <name type="common">Rice</name>
    <dbReference type="NCBI Taxonomy" id="39947"/>
    <lineage>
        <taxon>Eukaryota</taxon>
        <taxon>Viridiplantae</taxon>
        <taxon>Streptophyta</taxon>
        <taxon>Embryophyta</taxon>
        <taxon>Tracheophyta</taxon>
        <taxon>Spermatophyta</taxon>
        <taxon>Magnoliopsida</taxon>
        <taxon>Liliopsida</taxon>
        <taxon>Poales</taxon>
        <taxon>Poaceae</taxon>
        <taxon>BOP clade</taxon>
        <taxon>Oryzoideae</taxon>
        <taxon>Oryzeae</taxon>
        <taxon>Oryzinae</taxon>
        <taxon>Oryza</taxon>
        <taxon>Oryza sativa</taxon>
    </lineage>
</organism>
<name>A0A0P0XV34_ORYSJ</name>
<accession>A0A0P0XV34</accession>
<evidence type="ECO:0000313" key="2">
    <source>
        <dbReference type="EMBL" id="BAT11033.1"/>
    </source>
</evidence>
<feature type="compositionally biased region" description="Basic and acidic residues" evidence="1">
    <location>
        <begin position="213"/>
        <end position="228"/>
    </location>
</feature>
<gene>
    <name evidence="2" type="ordered locus">Os10g0439986</name>
    <name evidence="2" type="ORF">OSNPB_100439986</name>
</gene>
<protein>
    <submittedName>
        <fullName evidence="2">Os10g0439986 protein</fullName>
    </submittedName>
</protein>
<feature type="region of interest" description="Disordered" evidence="1">
    <location>
        <begin position="99"/>
        <end position="118"/>
    </location>
</feature>